<organism evidence="4 5">
    <name type="scientific">Pleurostoma richardsiae</name>
    <dbReference type="NCBI Taxonomy" id="41990"/>
    <lineage>
        <taxon>Eukaryota</taxon>
        <taxon>Fungi</taxon>
        <taxon>Dikarya</taxon>
        <taxon>Ascomycota</taxon>
        <taxon>Pezizomycotina</taxon>
        <taxon>Sordariomycetes</taxon>
        <taxon>Sordariomycetidae</taxon>
        <taxon>Calosphaeriales</taxon>
        <taxon>Pleurostomataceae</taxon>
        <taxon>Pleurostoma</taxon>
    </lineage>
</organism>
<reference evidence="4" key="1">
    <citation type="submission" date="2022-07" db="EMBL/GenBank/DDBJ databases">
        <title>Fungi with potential for degradation of polypropylene.</title>
        <authorList>
            <person name="Gostincar C."/>
        </authorList>
    </citation>
    <scope>NUCLEOTIDE SEQUENCE</scope>
    <source>
        <strain evidence="4">EXF-13308</strain>
    </source>
</reference>
<evidence type="ECO:0000259" key="3">
    <source>
        <dbReference type="SMART" id="SM00674"/>
    </source>
</evidence>
<dbReference type="AlphaFoldDB" id="A0AA38VFE8"/>
<feature type="compositionally biased region" description="Low complexity" evidence="2">
    <location>
        <begin position="144"/>
        <end position="157"/>
    </location>
</feature>
<dbReference type="Pfam" id="PF03221">
    <property type="entry name" value="HTH_Tnp_Tc5"/>
    <property type="match status" value="1"/>
</dbReference>
<dbReference type="SMART" id="SM00674">
    <property type="entry name" value="CENPB"/>
    <property type="match status" value="1"/>
</dbReference>
<accession>A0AA38VFE8</accession>
<dbReference type="PANTHER" id="PTHR19303:SF70">
    <property type="entry name" value="HTH CENPB-TYPE DOMAIN-CONTAINING PROTEIN"/>
    <property type="match status" value="1"/>
</dbReference>
<dbReference type="SUPFAM" id="SSF46689">
    <property type="entry name" value="Homeodomain-like"/>
    <property type="match status" value="1"/>
</dbReference>
<proteinExistence type="predicted"/>
<name>A0AA38VFE8_9PEZI</name>
<dbReference type="GO" id="GO:0003677">
    <property type="term" value="F:DNA binding"/>
    <property type="evidence" value="ECO:0007669"/>
    <property type="project" value="UniProtKB-KW"/>
</dbReference>
<dbReference type="InterPro" id="IPR009057">
    <property type="entry name" value="Homeodomain-like_sf"/>
</dbReference>
<protein>
    <recommendedName>
        <fullName evidence="3">HTH CENPB-type domain-containing protein</fullName>
    </recommendedName>
</protein>
<dbReference type="EMBL" id="JANBVO010000142">
    <property type="protein sequence ID" value="KAJ9129734.1"/>
    <property type="molecule type" value="Genomic_DNA"/>
</dbReference>
<dbReference type="Gene3D" id="1.10.10.60">
    <property type="entry name" value="Homeodomain-like"/>
    <property type="match status" value="2"/>
</dbReference>
<feature type="region of interest" description="Disordered" evidence="2">
    <location>
        <begin position="34"/>
        <end position="58"/>
    </location>
</feature>
<evidence type="ECO:0000313" key="4">
    <source>
        <dbReference type="EMBL" id="KAJ9129734.1"/>
    </source>
</evidence>
<keyword evidence="5" id="KW-1185">Reference proteome</keyword>
<comment type="caution">
    <text evidence="4">The sequence shown here is derived from an EMBL/GenBank/DDBJ whole genome shotgun (WGS) entry which is preliminary data.</text>
</comment>
<feature type="domain" description="HTH CENPB-type" evidence="3">
    <location>
        <begin position="51"/>
        <end position="119"/>
    </location>
</feature>
<evidence type="ECO:0000256" key="1">
    <source>
        <dbReference type="ARBA" id="ARBA00023125"/>
    </source>
</evidence>
<keyword evidence="1" id="KW-0238">DNA-binding</keyword>
<dbReference type="GO" id="GO:0005634">
    <property type="term" value="C:nucleus"/>
    <property type="evidence" value="ECO:0007669"/>
    <property type="project" value="TreeGrafter"/>
</dbReference>
<dbReference type="PANTHER" id="PTHR19303">
    <property type="entry name" value="TRANSPOSON"/>
    <property type="match status" value="1"/>
</dbReference>
<dbReference type="Proteomes" id="UP001174694">
    <property type="component" value="Unassembled WGS sequence"/>
</dbReference>
<evidence type="ECO:0000313" key="5">
    <source>
        <dbReference type="Proteomes" id="UP001174694"/>
    </source>
</evidence>
<dbReference type="InterPro" id="IPR006600">
    <property type="entry name" value="HTH_CenpB_DNA-bd_dom"/>
</dbReference>
<feature type="region of interest" description="Disordered" evidence="2">
    <location>
        <begin position="123"/>
        <end position="224"/>
    </location>
</feature>
<sequence>MWQLAENNPGMKQSDIGAMFGVERSTVSKILREMRTKMSEDSGSGSTLPRKKRKPDIETTVVNWARKAQKLGQLVTDDDIKQKAQHLATQVGDEQSLFEISSHSWLEDFRQKNGIVAMASGIDIPDTSQEPGASPCLTPPQPCSVNPPSSPLHLSPNQREEPNVVSRETMDVASGDVYTGSPSASSPTPSPEDMSQQHRIIRSTPERVASTTPSAALESPDKIENTGTSSCTLDMRHGNNTNTAECSTASALESVGKSTSGASSSHLYDDARRAVATLDSFVDDILPGQYVDMENAILRLAERLRSHKDQAVKVAQGIDGVTRVPEGNFVIKEAALVSMRETGPKSGDPQQLALLEVCSSLVKAVSVVMRVATGNSLNDA</sequence>
<dbReference type="InterPro" id="IPR050863">
    <property type="entry name" value="CenT-Element_Derived"/>
</dbReference>
<evidence type="ECO:0000256" key="2">
    <source>
        <dbReference type="SAM" id="MobiDB-lite"/>
    </source>
</evidence>
<gene>
    <name evidence="4" type="ORF">NKR23_g12471</name>
</gene>